<dbReference type="InterPro" id="IPR008271">
    <property type="entry name" value="Ser/Thr_kinase_AS"/>
</dbReference>
<dbReference type="PROSITE" id="PS00108">
    <property type="entry name" value="PROTEIN_KINASE_ST"/>
    <property type="match status" value="1"/>
</dbReference>
<keyword evidence="6" id="KW-0067">ATP-binding</keyword>
<feature type="domain" description="Protein kinase" evidence="7">
    <location>
        <begin position="1"/>
        <end position="116"/>
    </location>
</feature>
<name>A0A8I3A4X1_9AGAM</name>
<dbReference type="Pfam" id="PF00069">
    <property type="entry name" value="Pkinase"/>
    <property type="match status" value="1"/>
</dbReference>
<evidence type="ECO:0000256" key="6">
    <source>
        <dbReference type="ARBA" id="ARBA00022840"/>
    </source>
</evidence>
<dbReference type="EMBL" id="JAGFBS010000039">
    <property type="protein sequence ID" value="KAG6371146.1"/>
    <property type="molecule type" value="Genomic_DNA"/>
</dbReference>
<keyword evidence="3" id="KW-0808">Transferase</keyword>
<reference evidence="8" key="1">
    <citation type="submission" date="2021-03" db="EMBL/GenBank/DDBJ databases">
        <title>Evolutionary innovations through gain and loss of genes in the ectomycorrhizal Boletales.</title>
        <authorList>
            <person name="Wu G."/>
            <person name="Miyauchi S."/>
            <person name="Morin E."/>
            <person name="Yang Z.-L."/>
            <person name="Xu J."/>
            <person name="Martin F.M."/>
        </authorList>
    </citation>
    <scope>NUCLEOTIDE SEQUENCE</scope>
    <source>
        <strain evidence="8">BR01</strain>
    </source>
</reference>
<dbReference type="PANTHER" id="PTHR11584:SF369">
    <property type="entry name" value="MITOGEN-ACTIVATED PROTEIN KINASE KINASE KINASE 19-RELATED"/>
    <property type="match status" value="1"/>
</dbReference>
<keyword evidence="5" id="KW-0418">Kinase</keyword>
<sequence>MKPIVVHRDLKGTNILISDEGHVLISDFGLSTVVKELSLTNATLRAAQLGTSLLAGSTHWMAPKLILSLIKDIDGTLCPITREAPCFHLPVSVLSRYSILIPLGSDILGVRVFPQD</sequence>
<gene>
    <name evidence="8" type="ORF">JVT61DRAFT_9914</name>
</gene>
<protein>
    <recommendedName>
        <fullName evidence="7">Protein kinase domain-containing protein</fullName>
    </recommendedName>
</protein>
<keyword evidence="9" id="KW-1185">Reference proteome</keyword>
<dbReference type="Gene3D" id="1.10.510.10">
    <property type="entry name" value="Transferase(Phosphotransferase) domain 1"/>
    <property type="match status" value="1"/>
</dbReference>
<dbReference type="SUPFAM" id="SSF56112">
    <property type="entry name" value="Protein kinase-like (PK-like)"/>
    <property type="match status" value="1"/>
</dbReference>
<dbReference type="GO" id="GO:0004674">
    <property type="term" value="F:protein serine/threonine kinase activity"/>
    <property type="evidence" value="ECO:0007669"/>
    <property type="project" value="UniProtKB-KW"/>
</dbReference>
<dbReference type="InterPro" id="IPR011009">
    <property type="entry name" value="Kinase-like_dom_sf"/>
</dbReference>
<dbReference type="OrthoDB" id="2686471at2759"/>
<evidence type="ECO:0000256" key="4">
    <source>
        <dbReference type="ARBA" id="ARBA00022741"/>
    </source>
</evidence>
<accession>A0A8I3A4X1</accession>
<dbReference type="GO" id="GO:0005524">
    <property type="term" value="F:ATP binding"/>
    <property type="evidence" value="ECO:0007669"/>
    <property type="project" value="UniProtKB-KW"/>
</dbReference>
<keyword evidence="2" id="KW-0723">Serine/threonine-protein kinase</keyword>
<evidence type="ECO:0000313" key="8">
    <source>
        <dbReference type="EMBL" id="KAG6371146.1"/>
    </source>
</evidence>
<dbReference type="AlphaFoldDB" id="A0A8I3A4X1"/>
<keyword evidence="4" id="KW-0547">Nucleotide-binding</keyword>
<dbReference type="PROSITE" id="PS50011">
    <property type="entry name" value="PROTEIN_KINASE_DOM"/>
    <property type="match status" value="1"/>
</dbReference>
<evidence type="ECO:0000313" key="9">
    <source>
        <dbReference type="Proteomes" id="UP000683000"/>
    </source>
</evidence>
<organism evidence="8 9">
    <name type="scientific">Boletus reticuloceps</name>
    <dbReference type="NCBI Taxonomy" id="495285"/>
    <lineage>
        <taxon>Eukaryota</taxon>
        <taxon>Fungi</taxon>
        <taxon>Dikarya</taxon>
        <taxon>Basidiomycota</taxon>
        <taxon>Agaricomycotina</taxon>
        <taxon>Agaricomycetes</taxon>
        <taxon>Agaricomycetidae</taxon>
        <taxon>Boletales</taxon>
        <taxon>Boletineae</taxon>
        <taxon>Boletaceae</taxon>
        <taxon>Boletoideae</taxon>
        <taxon>Boletus</taxon>
    </lineage>
</organism>
<evidence type="ECO:0000256" key="1">
    <source>
        <dbReference type="ARBA" id="ARBA00006529"/>
    </source>
</evidence>
<dbReference type="PANTHER" id="PTHR11584">
    <property type="entry name" value="SERINE/THREONINE PROTEIN KINASE"/>
    <property type="match status" value="1"/>
</dbReference>
<evidence type="ECO:0000259" key="7">
    <source>
        <dbReference type="PROSITE" id="PS50011"/>
    </source>
</evidence>
<evidence type="ECO:0000256" key="3">
    <source>
        <dbReference type="ARBA" id="ARBA00022679"/>
    </source>
</evidence>
<dbReference type="Proteomes" id="UP000683000">
    <property type="component" value="Unassembled WGS sequence"/>
</dbReference>
<comment type="similarity">
    <text evidence="1">Belongs to the protein kinase superfamily. STE Ser/Thr protein kinase family. MAP kinase kinase kinase subfamily.</text>
</comment>
<dbReference type="InterPro" id="IPR000719">
    <property type="entry name" value="Prot_kinase_dom"/>
</dbReference>
<proteinExistence type="inferred from homology"/>
<comment type="caution">
    <text evidence="8">The sequence shown here is derived from an EMBL/GenBank/DDBJ whole genome shotgun (WGS) entry which is preliminary data.</text>
</comment>
<evidence type="ECO:0000256" key="2">
    <source>
        <dbReference type="ARBA" id="ARBA00022527"/>
    </source>
</evidence>
<evidence type="ECO:0000256" key="5">
    <source>
        <dbReference type="ARBA" id="ARBA00022777"/>
    </source>
</evidence>